<organism evidence="1 2">
    <name type="scientific">Undibacterium aquatile</name>
    <dbReference type="NCBI Taxonomy" id="1537398"/>
    <lineage>
        <taxon>Bacteria</taxon>
        <taxon>Pseudomonadati</taxon>
        <taxon>Pseudomonadota</taxon>
        <taxon>Betaproteobacteria</taxon>
        <taxon>Burkholderiales</taxon>
        <taxon>Oxalobacteraceae</taxon>
        <taxon>Undibacterium</taxon>
    </lineage>
</organism>
<name>A0ABR6XF47_9BURK</name>
<protein>
    <submittedName>
        <fullName evidence="1">Uncharacterized protein</fullName>
    </submittedName>
</protein>
<evidence type="ECO:0000313" key="1">
    <source>
        <dbReference type="EMBL" id="MBC3811363.1"/>
    </source>
</evidence>
<sequence>MKLTIGSTALITCDNWFYAPNGRLYRGVFGTVKSISNAEQALGIKVNSRSADWFVEIGNMIIAGCQIHYAIRTDEANTHRILELKDNVSSERPSEIYNADEE</sequence>
<accession>A0ABR6XF47</accession>
<proteinExistence type="predicted"/>
<dbReference type="RefSeq" id="WP_190478604.1">
    <property type="nucleotide sequence ID" value="NZ_JACOFT010000002.1"/>
</dbReference>
<dbReference type="Proteomes" id="UP000637632">
    <property type="component" value="Unassembled WGS sequence"/>
</dbReference>
<comment type="caution">
    <text evidence="1">The sequence shown here is derived from an EMBL/GenBank/DDBJ whole genome shotgun (WGS) entry which is preliminary data.</text>
</comment>
<gene>
    <name evidence="1" type="ORF">H8K26_07895</name>
</gene>
<evidence type="ECO:0000313" key="2">
    <source>
        <dbReference type="Proteomes" id="UP000637632"/>
    </source>
</evidence>
<dbReference type="EMBL" id="JACOFT010000002">
    <property type="protein sequence ID" value="MBC3811363.1"/>
    <property type="molecule type" value="Genomic_DNA"/>
</dbReference>
<keyword evidence="2" id="KW-1185">Reference proteome</keyword>
<reference evidence="1 2" key="1">
    <citation type="submission" date="2020-08" db="EMBL/GenBank/DDBJ databases">
        <title>Novel species isolated from subtropical streams in China.</title>
        <authorList>
            <person name="Lu H."/>
        </authorList>
    </citation>
    <scope>NUCLEOTIDE SEQUENCE [LARGE SCALE GENOMIC DNA]</scope>
    <source>
        <strain evidence="1 2">CCTCC AB 2015119</strain>
    </source>
</reference>